<evidence type="ECO:0000256" key="2">
    <source>
        <dbReference type="SAM" id="MobiDB-lite"/>
    </source>
</evidence>
<keyword evidence="4" id="KW-1185">Reference proteome</keyword>
<reference evidence="3 4" key="1">
    <citation type="submission" date="2019-04" db="EMBL/GenBank/DDBJ databases">
        <title>Complete genome sequencing of Piscirickettsia salmonis strain Psal-009.</title>
        <authorList>
            <person name="Schober I."/>
            <person name="Bunk B."/>
            <person name="Sproer C."/>
            <person name="Carril G.P."/>
            <person name="Riedel T."/>
            <person name="Flores-Herrera P.A."/>
            <person name="Nourdin-Galindo G."/>
            <person name="Marshall S.H."/>
            <person name="Overmann J."/>
        </authorList>
    </citation>
    <scope>NUCLEOTIDE SEQUENCE [LARGE SCALE GENOMIC DNA]</scope>
    <source>
        <strain evidence="3 4">Psal-009</strain>
    </source>
</reference>
<name>A0A9Q6PVW7_PISSA</name>
<protein>
    <submittedName>
        <fullName evidence="3">Uncharacterized protein</fullName>
    </submittedName>
</protein>
<feature type="compositionally biased region" description="Basic and acidic residues" evidence="2">
    <location>
        <begin position="100"/>
        <end position="111"/>
    </location>
</feature>
<dbReference type="Proteomes" id="UP000422232">
    <property type="component" value="Chromosome"/>
</dbReference>
<organism evidence="3 4">
    <name type="scientific">Piscirickettsia salmonis</name>
    <dbReference type="NCBI Taxonomy" id="1238"/>
    <lineage>
        <taxon>Bacteria</taxon>
        <taxon>Pseudomonadati</taxon>
        <taxon>Pseudomonadota</taxon>
        <taxon>Gammaproteobacteria</taxon>
        <taxon>Thiotrichales</taxon>
        <taxon>Piscirickettsiaceae</taxon>
        <taxon>Piscirickettsia</taxon>
    </lineage>
</organism>
<accession>A0A9Q6PVW7</accession>
<evidence type="ECO:0000256" key="1">
    <source>
        <dbReference type="SAM" id="Coils"/>
    </source>
</evidence>
<feature type="coiled-coil region" evidence="1">
    <location>
        <begin position="149"/>
        <end position="190"/>
    </location>
</feature>
<gene>
    <name evidence="3" type="ORF">Psal009_01054</name>
</gene>
<sequence length="313" mass="36096">MPDVYNKLDSLKNLVQKWLNSIHKSELERRARLIPGLLNNLEIFQGKLENLSSLDDLQEFLDEMQRHELLQKYFDMPGCVVFEKQLEFCINICEHEQTKQKHQGHQEHQESQKQSGSKLRAERTKIHSSRLKLLEAISSHKHVKSKENISLLEAELEQKDQLLEEKQQKVEELQQQNQLLQQQLLEQKSEKAEAGPEDCSSRLELLKQDILKKAALGPEEGGFKLGIGSSKFEIPLIDGVLAKVPERVFKLFNCIESRDHRNLEEKLQEVEKILATVKGDHQSGVLFWGRTQLDTNKFLQSLKGKMDSASPSM</sequence>
<dbReference type="AlphaFoldDB" id="A0A9Q6PVW7"/>
<keyword evidence="1" id="KW-0175">Coiled coil</keyword>
<feature type="region of interest" description="Disordered" evidence="2">
    <location>
        <begin position="100"/>
        <end position="121"/>
    </location>
</feature>
<evidence type="ECO:0000313" key="4">
    <source>
        <dbReference type="Proteomes" id="UP000422232"/>
    </source>
</evidence>
<evidence type="ECO:0000313" key="3">
    <source>
        <dbReference type="EMBL" id="QGO05173.1"/>
    </source>
</evidence>
<proteinExistence type="predicted"/>
<dbReference type="RefSeq" id="WP_155047211.1">
    <property type="nucleotide sequence ID" value="NZ_CP038893.1"/>
</dbReference>
<dbReference type="EMBL" id="CP038908">
    <property type="protein sequence ID" value="QGO05173.1"/>
    <property type="molecule type" value="Genomic_DNA"/>
</dbReference>